<dbReference type="InterPro" id="IPR036236">
    <property type="entry name" value="Znf_C2H2_sf"/>
</dbReference>
<dbReference type="SUPFAM" id="SSF57667">
    <property type="entry name" value="beta-beta-alpha zinc fingers"/>
    <property type="match status" value="1"/>
</dbReference>
<accession>A0AA88HG91</accession>
<dbReference type="EMBL" id="JAVRJZ010000017">
    <property type="protein sequence ID" value="KAK2709729.1"/>
    <property type="molecule type" value="Genomic_DNA"/>
</dbReference>
<feature type="region of interest" description="Disordered" evidence="1">
    <location>
        <begin position="252"/>
        <end position="282"/>
    </location>
</feature>
<dbReference type="EMBL" id="JAVRJZ010000004">
    <property type="protein sequence ID" value="KAK2723739.1"/>
    <property type="molecule type" value="Genomic_DNA"/>
</dbReference>
<dbReference type="Proteomes" id="UP001187531">
    <property type="component" value="Unassembled WGS sequence"/>
</dbReference>
<comment type="caution">
    <text evidence="2">The sequence shown here is derived from an EMBL/GenBank/DDBJ whole genome shotgun (WGS) entry which is preliminary data.</text>
</comment>
<gene>
    <name evidence="3" type="ORF">QYM36_002176</name>
    <name evidence="2" type="ORF">QYM36_013415</name>
</gene>
<keyword evidence="4" id="KW-1185">Reference proteome</keyword>
<protein>
    <submittedName>
        <fullName evidence="2">Uncharacterized protein</fullName>
    </submittedName>
</protein>
<organism evidence="2 4">
    <name type="scientific">Artemia franciscana</name>
    <name type="common">Brine shrimp</name>
    <name type="synonym">Artemia sanfranciscana</name>
    <dbReference type="NCBI Taxonomy" id="6661"/>
    <lineage>
        <taxon>Eukaryota</taxon>
        <taxon>Metazoa</taxon>
        <taxon>Ecdysozoa</taxon>
        <taxon>Arthropoda</taxon>
        <taxon>Crustacea</taxon>
        <taxon>Branchiopoda</taxon>
        <taxon>Anostraca</taxon>
        <taxon>Artemiidae</taxon>
        <taxon>Artemia</taxon>
    </lineage>
</organism>
<evidence type="ECO:0000313" key="3">
    <source>
        <dbReference type="EMBL" id="KAK2723739.1"/>
    </source>
</evidence>
<evidence type="ECO:0000256" key="1">
    <source>
        <dbReference type="SAM" id="MobiDB-lite"/>
    </source>
</evidence>
<evidence type="ECO:0000313" key="2">
    <source>
        <dbReference type="EMBL" id="KAK2709729.1"/>
    </source>
</evidence>
<name>A0AA88HG91_ARTSF</name>
<reference evidence="2" key="1">
    <citation type="submission" date="2023-07" db="EMBL/GenBank/DDBJ databases">
        <title>Chromosome-level genome assembly of Artemia franciscana.</title>
        <authorList>
            <person name="Jo E."/>
        </authorList>
    </citation>
    <scope>NUCLEOTIDE SEQUENCE</scope>
    <source>
        <tissue evidence="2">Whole body</tissue>
    </source>
</reference>
<dbReference type="AlphaFoldDB" id="A0AA88HG91"/>
<proteinExistence type="predicted"/>
<evidence type="ECO:0000313" key="4">
    <source>
        <dbReference type="Proteomes" id="UP001187531"/>
    </source>
</evidence>
<sequence>MNETDSELDGEWDLLPTSALVNNRKGIVAPRLMRLSSREDISLGEELYDSRLDDLILHSNGFLYPIFSRLQKDQHIACNICNTFVVGGVPVYSHMKGRKHAKALLGGPNVECNLKARLDVEYEFPKVKSIKEIPSTSSEYRGRESGFITRYLSILDDQLGSLAPLIRSILKKAKKAESAVKGGSNDLLSDDSVMNVLDLTKEKLIGNLTSGVLEKRNRKLTKRGIDYILALYKLHSQMLWLTMSAEVVENRPSTSSQLPTHPDFSMEVNAPDLSNQAPARNH</sequence>
<feature type="compositionally biased region" description="Polar residues" evidence="1">
    <location>
        <begin position="272"/>
        <end position="282"/>
    </location>
</feature>